<evidence type="ECO:0008006" key="2">
    <source>
        <dbReference type="Google" id="ProtNLM"/>
    </source>
</evidence>
<comment type="caution">
    <text evidence="1">The sequence shown here is derived from an EMBL/GenBank/DDBJ whole genome shotgun (WGS) entry which is preliminary data.</text>
</comment>
<dbReference type="AlphaFoldDB" id="X1CVR5"/>
<accession>X1CVR5</accession>
<protein>
    <recommendedName>
        <fullName evidence="2">Nucleotidyl transferase AbiEii/AbiGii toxin family protein</fullName>
    </recommendedName>
</protein>
<dbReference type="Pfam" id="PF08843">
    <property type="entry name" value="AbiEii"/>
    <property type="match status" value="1"/>
</dbReference>
<organism evidence="1">
    <name type="scientific">marine sediment metagenome</name>
    <dbReference type="NCBI Taxonomy" id="412755"/>
    <lineage>
        <taxon>unclassified sequences</taxon>
        <taxon>metagenomes</taxon>
        <taxon>ecological metagenomes</taxon>
    </lineage>
</organism>
<evidence type="ECO:0000313" key="1">
    <source>
        <dbReference type="EMBL" id="GAH00190.1"/>
    </source>
</evidence>
<dbReference type="InterPro" id="IPR014942">
    <property type="entry name" value="AbiEii"/>
</dbReference>
<reference evidence="1" key="1">
    <citation type="journal article" date="2014" name="Front. Microbiol.">
        <title>High frequency of phylogenetically diverse reductive dehalogenase-homologous genes in deep subseafloor sedimentary metagenomes.</title>
        <authorList>
            <person name="Kawai M."/>
            <person name="Futagami T."/>
            <person name="Toyoda A."/>
            <person name="Takaki Y."/>
            <person name="Nishi S."/>
            <person name="Hori S."/>
            <person name="Arai W."/>
            <person name="Tsubouchi T."/>
            <person name="Morono Y."/>
            <person name="Uchiyama I."/>
            <person name="Ito T."/>
            <person name="Fujiyama A."/>
            <person name="Inagaki F."/>
            <person name="Takami H."/>
        </authorList>
    </citation>
    <scope>NUCLEOTIDE SEQUENCE</scope>
    <source>
        <strain evidence="1">Expedition CK06-06</strain>
    </source>
</reference>
<name>X1CVR5_9ZZZZ</name>
<proteinExistence type="predicted"/>
<gene>
    <name evidence="1" type="ORF">S01H4_41569</name>
</gene>
<dbReference type="Gene3D" id="3.10.450.620">
    <property type="entry name" value="JHP933, nucleotidyltransferase-like core domain"/>
    <property type="match status" value="1"/>
</dbReference>
<dbReference type="EMBL" id="BART01022743">
    <property type="protein sequence ID" value="GAH00190.1"/>
    <property type="molecule type" value="Genomic_DNA"/>
</dbReference>
<sequence>MKDLEKYYEENLYPLQDGVLSIVRKSGTPFFLTGGTALSRFYTHHRYSDDLDFFVANDHKYPDHVNTLLQSFINAEPESRITLERTSISRSKDYTQLFVIDSRNSDVELRIDLINDVAAHYGKIKKDPVLGRIDSIRNILSNKLTALFRSEPKDVVDIHVIAKQFSCNWKEIVIEAKSKEVGIEPETVYDLLMSFPLQYLKSIKWIVRPGRDDFKREIKVIADDILFGRDNSICVFNPKNLT</sequence>